<dbReference type="Proteomes" id="UP000185783">
    <property type="component" value="Unassembled WGS sequence"/>
</dbReference>
<evidence type="ECO:0000313" key="2">
    <source>
        <dbReference type="EMBL" id="OKL42636.1"/>
    </source>
</evidence>
<keyword evidence="3" id="KW-1185">Reference proteome</keyword>
<sequence>MNEESDVELQLSELFDRYADGYDDYDVAAIADCFAFPCVVWQMDQGHVFADQEELVENLEALLDVHRENNVTQSTYEVISTHVSGCTAHITLDWQQEDDAGDVVFDFTCHYTIVQIDENWRITMIVNEPA</sequence>
<dbReference type="OrthoDB" id="7907836at2"/>
<accession>A0A1U7JD05</accession>
<proteinExistence type="predicted"/>
<dbReference type="Pfam" id="PF14534">
    <property type="entry name" value="DUF4440"/>
    <property type="match status" value="1"/>
</dbReference>
<dbReference type="InterPro" id="IPR032710">
    <property type="entry name" value="NTF2-like_dom_sf"/>
</dbReference>
<dbReference type="InterPro" id="IPR027843">
    <property type="entry name" value="DUF4440"/>
</dbReference>
<protein>
    <recommendedName>
        <fullName evidence="1">DUF4440 domain-containing protein</fullName>
    </recommendedName>
</protein>
<dbReference type="SUPFAM" id="SSF54427">
    <property type="entry name" value="NTF2-like"/>
    <property type="match status" value="1"/>
</dbReference>
<feature type="domain" description="DUF4440" evidence="1">
    <location>
        <begin position="12"/>
        <end position="122"/>
    </location>
</feature>
<dbReference type="RefSeq" id="WP_028482671.1">
    <property type="nucleotide sequence ID" value="NZ_LVVZ01000041.1"/>
</dbReference>
<dbReference type="STRING" id="197461.A3843_18485"/>
<dbReference type="Gene3D" id="3.10.450.50">
    <property type="match status" value="1"/>
</dbReference>
<evidence type="ECO:0000259" key="1">
    <source>
        <dbReference type="Pfam" id="PF14534"/>
    </source>
</evidence>
<organism evidence="2 3">
    <name type="scientific">Pseudovibrio exalbescens</name>
    <dbReference type="NCBI Taxonomy" id="197461"/>
    <lineage>
        <taxon>Bacteria</taxon>
        <taxon>Pseudomonadati</taxon>
        <taxon>Pseudomonadota</taxon>
        <taxon>Alphaproteobacteria</taxon>
        <taxon>Hyphomicrobiales</taxon>
        <taxon>Stappiaceae</taxon>
        <taxon>Pseudovibrio</taxon>
    </lineage>
</organism>
<comment type="caution">
    <text evidence="2">The sequence shown here is derived from an EMBL/GenBank/DDBJ whole genome shotgun (WGS) entry which is preliminary data.</text>
</comment>
<name>A0A1U7JD05_9HYPH</name>
<reference evidence="2 3" key="1">
    <citation type="submission" date="2016-03" db="EMBL/GenBank/DDBJ databases">
        <title>Genome sequence of Nesiotobacter sp. nov., a moderately halophilic alphaproteobacterium isolated from the Yellow Sea, China.</title>
        <authorList>
            <person name="Zhang G."/>
            <person name="Zhang R."/>
        </authorList>
    </citation>
    <scope>NUCLEOTIDE SEQUENCE [LARGE SCALE GENOMIC DNA]</scope>
    <source>
        <strain evidence="2 3">WB1-6</strain>
    </source>
</reference>
<evidence type="ECO:0000313" key="3">
    <source>
        <dbReference type="Proteomes" id="UP000185783"/>
    </source>
</evidence>
<dbReference type="AlphaFoldDB" id="A0A1U7JD05"/>
<gene>
    <name evidence="2" type="ORF">A3843_18485</name>
</gene>
<dbReference type="EMBL" id="LVVZ01000041">
    <property type="protein sequence ID" value="OKL42636.1"/>
    <property type="molecule type" value="Genomic_DNA"/>
</dbReference>